<dbReference type="Proteomes" id="UP001431429">
    <property type="component" value="Unassembled WGS sequence"/>
</dbReference>
<organism evidence="1 2">
    <name type="scientific">Streptomyces albipurpureus</name>
    <dbReference type="NCBI Taxonomy" id="2897419"/>
    <lineage>
        <taxon>Bacteria</taxon>
        <taxon>Bacillati</taxon>
        <taxon>Actinomycetota</taxon>
        <taxon>Actinomycetes</taxon>
        <taxon>Kitasatosporales</taxon>
        <taxon>Streptomycetaceae</taxon>
        <taxon>Streptomyces</taxon>
    </lineage>
</organism>
<comment type="caution">
    <text evidence="1">The sequence shown here is derived from an EMBL/GenBank/DDBJ whole genome shotgun (WGS) entry which is preliminary data.</text>
</comment>
<reference evidence="1" key="1">
    <citation type="submission" date="2022-06" db="EMBL/GenBank/DDBJ databases">
        <title>Genome public.</title>
        <authorList>
            <person name="Sun Q."/>
        </authorList>
    </citation>
    <scope>NUCLEOTIDE SEQUENCE</scope>
    <source>
        <strain evidence="1">CWNU-1</strain>
    </source>
</reference>
<protein>
    <submittedName>
        <fullName evidence="1">Uncharacterized protein</fullName>
    </submittedName>
</protein>
<dbReference type="EMBL" id="JAMQAW010000008">
    <property type="protein sequence ID" value="MCM2388715.1"/>
    <property type="molecule type" value="Genomic_DNA"/>
</dbReference>
<accession>A0ABT0UKT9</accession>
<evidence type="ECO:0000313" key="2">
    <source>
        <dbReference type="Proteomes" id="UP001431429"/>
    </source>
</evidence>
<dbReference type="RefSeq" id="WP_250919050.1">
    <property type="nucleotide sequence ID" value="NZ_JAMQAW010000008.1"/>
</dbReference>
<proteinExistence type="predicted"/>
<sequence>MLAQALTALTAAGDTALTRAPATDVPTLSGTRVLADIPVPVDIPVLPADGSADPR</sequence>
<name>A0ABT0UKT9_9ACTN</name>
<evidence type="ECO:0000313" key="1">
    <source>
        <dbReference type="EMBL" id="MCM2388715.1"/>
    </source>
</evidence>
<keyword evidence="2" id="KW-1185">Reference proteome</keyword>
<gene>
    <name evidence="1" type="ORF">NBG84_10475</name>
</gene>